<dbReference type="EMBL" id="KV878350">
    <property type="protein sequence ID" value="OJJ43741.1"/>
    <property type="molecule type" value="Genomic_DNA"/>
</dbReference>
<keyword evidence="3" id="KW-1185">Reference proteome</keyword>
<reference evidence="3" key="1">
    <citation type="journal article" date="2017" name="Genome Biol.">
        <title>Comparative genomics reveals high biological diversity and specific adaptations in the industrially and medically important fungal genus Aspergillus.</title>
        <authorList>
            <person name="de Vries R.P."/>
            <person name="Riley R."/>
            <person name="Wiebenga A."/>
            <person name="Aguilar-Osorio G."/>
            <person name="Amillis S."/>
            <person name="Uchima C.A."/>
            <person name="Anderluh G."/>
            <person name="Asadollahi M."/>
            <person name="Askin M."/>
            <person name="Barry K."/>
            <person name="Battaglia E."/>
            <person name="Bayram O."/>
            <person name="Benocci T."/>
            <person name="Braus-Stromeyer S.A."/>
            <person name="Caldana C."/>
            <person name="Canovas D."/>
            <person name="Cerqueira G.C."/>
            <person name="Chen F."/>
            <person name="Chen W."/>
            <person name="Choi C."/>
            <person name="Clum A."/>
            <person name="Dos Santos R.A."/>
            <person name="Damasio A.R."/>
            <person name="Diallinas G."/>
            <person name="Emri T."/>
            <person name="Fekete E."/>
            <person name="Flipphi M."/>
            <person name="Freyberg S."/>
            <person name="Gallo A."/>
            <person name="Gournas C."/>
            <person name="Habgood R."/>
            <person name="Hainaut M."/>
            <person name="Harispe M.L."/>
            <person name="Henrissat B."/>
            <person name="Hilden K.S."/>
            <person name="Hope R."/>
            <person name="Hossain A."/>
            <person name="Karabika E."/>
            <person name="Karaffa L."/>
            <person name="Karanyi Z."/>
            <person name="Krasevec N."/>
            <person name="Kuo A."/>
            <person name="Kusch H."/>
            <person name="LaButti K."/>
            <person name="Lagendijk E.L."/>
            <person name="Lapidus A."/>
            <person name="Levasseur A."/>
            <person name="Lindquist E."/>
            <person name="Lipzen A."/>
            <person name="Logrieco A.F."/>
            <person name="MacCabe A."/>
            <person name="Maekelae M.R."/>
            <person name="Malavazi I."/>
            <person name="Melin P."/>
            <person name="Meyer V."/>
            <person name="Mielnichuk N."/>
            <person name="Miskei M."/>
            <person name="Molnar A.P."/>
            <person name="Mule G."/>
            <person name="Ngan C.Y."/>
            <person name="Orejas M."/>
            <person name="Orosz E."/>
            <person name="Ouedraogo J.P."/>
            <person name="Overkamp K.M."/>
            <person name="Park H.-S."/>
            <person name="Perrone G."/>
            <person name="Piumi F."/>
            <person name="Punt P.J."/>
            <person name="Ram A.F."/>
            <person name="Ramon A."/>
            <person name="Rauscher S."/>
            <person name="Record E."/>
            <person name="Riano-Pachon D.M."/>
            <person name="Robert V."/>
            <person name="Roehrig J."/>
            <person name="Ruller R."/>
            <person name="Salamov A."/>
            <person name="Salih N.S."/>
            <person name="Samson R.A."/>
            <person name="Sandor E."/>
            <person name="Sanguinetti M."/>
            <person name="Schuetze T."/>
            <person name="Sepcic K."/>
            <person name="Shelest E."/>
            <person name="Sherlock G."/>
            <person name="Sophianopoulou V."/>
            <person name="Squina F.M."/>
            <person name="Sun H."/>
            <person name="Susca A."/>
            <person name="Todd R.B."/>
            <person name="Tsang A."/>
            <person name="Unkles S.E."/>
            <person name="van de Wiele N."/>
            <person name="van Rossen-Uffink D."/>
            <person name="Oliveira J.V."/>
            <person name="Vesth T.C."/>
            <person name="Visser J."/>
            <person name="Yu J.-H."/>
            <person name="Zhou M."/>
            <person name="Andersen M.R."/>
            <person name="Archer D.B."/>
            <person name="Baker S.E."/>
            <person name="Benoit I."/>
            <person name="Brakhage A.A."/>
            <person name="Braus G.H."/>
            <person name="Fischer R."/>
            <person name="Frisvad J.C."/>
            <person name="Goldman G.H."/>
            <person name="Houbraken J."/>
            <person name="Oakley B."/>
            <person name="Pocsi I."/>
            <person name="Scazzocchio C."/>
            <person name="Seiboth B."/>
            <person name="vanKuyk P.A."/>
            <person name="Wortman J."/>
            <person name="Dyer P.S."/>
            <person name="Grigoriev I.V."/>
        </authorList>
    </citation>
    <scope>NUCLEOTIDE SEQUENCE [LARGE SCALE GENOMIC DNA]</scope>
    <source>
        <strain evidence="3">CBS 506.65</strain>
    </source>
</reference>
<dbReference type="Proteomes" id="UP000184188">
    <property type="component" value="Unassembled WGS sequence"/>
</dbReference>
<feature type="region of interest" description="Disordered" evidence="1">
    <location>
        <begin position="1"/>
        <end position="58"/>
    </location>
</feature>
<name>A0A1L9S9A0_9EURO</name>
<protein>
    <submittedName>
        <fullName evidence="2">Uncharacterized protein</fullName>
    </submittedName>
</protein>
<dbReference type="GeneID" id="34616734"/>
<proteinExistence type="predicted"/>
<dbReference type="RefSeq" id="XP_022578251.1">
    <property type="nucleotide sequence ID" value="XM_022730270.1"/>
</dbReference>
<gene>
    <name evidence="2" type="ORF">ASPZODRAFT_860971</name>
</gene>
<accession>A0A1L9S9A0</accession>
<evidence type="ECO:0000313" key="3">
    <source>
        <dbReference type="Proteomes" id="UP000184188"/>
    </source>
</evidence>
<dbReference type="AlphaFoldDB" id="A0A1L9S9A0"/>
<dbReference type="VEuPathDB" id="FungiDB:ASPZODRAFT_860971"/>
<feature type="compositionally biased region" description="Basic and acidic residues" evidence="1">
    <location>
        <begin position="26"/>
        <end position="46"/>
    </location>
</feature>
<organism evidence="2 3">
    <name type="scientific">Penicilliopsis zonata CBS 506.65</name>
    <dbReference type="NCBI Taxonomy" id="1073090"/>
    <lineage>
        <taxon>Eukaryota</taxon>
        <taxon>Fungi</taxon>
        <taxon>Dikarya</taxon>
        <taxon>Ascomycota</taxon>
        <taxon>Pezizomycotina</taxon>
        <taxon>Eurotiomycetes</taxon>
        <taxon>Eurotiomycetidae</taxon>
        <taxon>Eurotiales</taxon>
        <taxon>Aspergillaceae</taxon>
        <taxon>Penicilliopsis</taxon>
    </lineage>
</organism>
<sequence length="120" mass="14125">MPQIPFRYPQKMGSLSRTPRNRRTFCRSDPKSNRRGGESEREEYRRRTSFRNQVRSSSTGQLTERIGWHEEIRTHWVESIPLLGTDLLDQTIWQSKLALPFPQRIETVGLLLLQTNTTVL</sequence>
<evidence type="ECO:0000256" key="1">
    <source>
        <dbReference type="SAM" id="MobiDB-lite"/>
    </source>
</evidence>
<evidence type="ECO:0000313" key="2">
    <source>
        <dbReference type="EMBL" id="OJJ43741.1"/>
    </source>
</evidence>